<dbReference type="Proteomes" id="UP000031488">
    <property type="component" value="Unassembled WGS sequence"/>
</dbReference>
<feature type="compositionally biased region" description="Basic and acidic residues" evidence="1">
    <location>
        <begin position="13"/>
        <end position="22"/>
    </location>
</feature>
<feature type="transmembrane region" description="Helical" evidence="2">
    <location>
        <begin position="44"/>
        <end position="68"/>
    </location>
</feature>
<evidence type="ECO:0000256" key="1">
    <source>
        <dbReference type="SAM" id="MobiDB-lite"/>
    </source>
</evidence>
<comment type="caution">
    <text evidence="3">The sequence shown here is derived from an EMBL/GenBank/DDBJ whole genome shotgun (WGS) entry which is preliminary data.</text>
</comment>
<feature type="compositionally biased region" description="Basic and acidic residues" evidence="1">
    <location>
        <begin position="152"/>
        <end position="168"/>
    </location>
</feature>
<evidence type="ECO:0000313" key="4">
    <source>
        <dbReference type="Proteomes" id="UP000031488"/>
    </source>
</evidence>
<dbReference type="EMBL" id="JTJZ01000017">
    <property type="protein sequence ID" value="KHS52939.1"/>
    <property type="molecule type" value="Genomic_DNA"/>
</dbReference>
<feature type="region of interest" description="Disordered" evidence="1">
    <location>
        <begin position="1"/>
        <end position="25"/>
    </location>
</feature>
<protein>
    <recommendedName>
        <fullName evidence="5">Cell division protein FtsL</fullName>
    </recommendedName>
</protein>
<evidence type="ECO:0000256" key="2">
    <source>
        <dbReference type="SAM" id="Phobius"/>
    </source>
</evidence>
<evidence type="ECO:0008006" key="5">
    <source>
        <dbReference type="Google" id="ProtNLM"/>
    </source>
</evidence>
<sequence length="188" mass="20408">MRNSQATAGQPHFTERSRRLEEAGGQQGGAKLRLLKFELPKSRLPFSMLCVGILLATLVAVLLLNIFVANTSYKVDQLTSEKEALAEQKDRLVEDNSYRESPQNISLAAEELGLVRDSSPEFLDAKTGKMIDAPGIDVSGEKEPTVVPGPRADTRDDLRPNLRSDEKLPVVGGSPSQDVAAPSQEAPK</sequence>
<proteinExistence type="predicted"/>
<gene>
    <name evidence="3" type="ORF">AE0388_1342</name>
</gene>
<evidence type="ECO:0000313" key="3">
    <source>
        <dbReference type="EMBL" id="KHS52939.1"/>
    </source>
</evidence>
<reference evidence="3 4" key="1">
    <citation type="submission" date="2014-11" db="EMBL/GenBank/DDBJ databases">
        <title>Draft Genome Sequence of Brevibacterium linens AE038-8.</title>
        <authorList>
            <person name="Maizel D."/>
            <person name="Utturkar S.M."/>
            <person name="Brown S.D."/>
            <person name="Ferrero M."/>
            <person name="Rosen B.P."/>
        </authorList>
    </citation>
    <scope>NUCLEOTIDE SEQUENCE [LARGE SCALE GENOMIC DNA]</scope>
    <source>
        <strain evidence="3 4">AE038-8</strain>
    </source>
</reference>
<name>A0A0B9A2L7_BRELN</name>
<keyword evidence="2" id="KW-1133">Transmembrane helix</keyword>
<organism evidence="3 4">
    <name type="scientific">Brevibacterium linens</name>
    <dbReference type="NCBI Taxonomy" id="1703"/>
    <lineage>
        <taxon>Bacteria</taxon>
        <taxon>Bacillati</taxon>
        <taxon>Actinomycetota</taxon>
        <taxon>Actinomycetes</taxon>
        <taxon>Micrococcales</taxon>
        <taxon>Brevibacteriaceae</taxon>
        <taxon>Brevibacterium</taxon>
    </lineage>
</organism>
<dbReference type="AlphaFoldDB" id="A0A0B9A2L7"/>
<keyword evidence="2" id="KW-0472">Membrane</keyword>
<keyword evidence="2" id="KW-0812">Transmembrane</keyword>
<feature type="region of interest" description="Disordered" evidence="1">
    <location>
        <begin position="133"/>
        <end position="188"/>
    </location>
</feature>
<accession>A0A0B9A2L7</accession>
<dbReference type="RefSeq" id="WP_039208352.1">
    <property type="nucleotide sequence ID" value="NZ_CP186330.1"/>
</dbReference>
<dbReference type="OrthoDB" id="4802323at2"/>
<dbReference type="STRING" id="1703.BLSMQ_2349"/>
<dbReference type="PATRIC" id="fig|1703.6.peg.1230"/>
<keyword evidence="4" id="KW-1185">Reference proteome</keyword>